<evidence type="ECO:0000256" key="1">
    <source>
        <dbReference type="SAM" id="Phobius"/>
    </source>
</evidence>
<keyword evidence="1" id="KW-1133">Transmembrane helix</keyword>
<evidence type="ECO:0008006" key="4">
    <source>
        <dbReference type="Google" id="ProtNLM"/>
    </source>
</evidence>
<name>A0A4R0QVY3_9BIFI</name>
<sequence>MADGVDGEGMSQVLNDTADESVFEFDDSYQRSNLSYMMDALLPETLYYSDGDGRALTLRGIQLKAISYIVLMATVFYLSYFFVDFNDDNKTDFEKSISGIIILVGLFTYALNLFWLKDRNRRSAFVIGCICNFIFLGMWGYVFALVSVEHSFVFVLITCILAISVLIIGLAPSLVKGTRNRFAKIAGIFVFVVIATMFLAWLLPDQPLLGGVAGIILSIFAVFSFFMDLKTIKYFSNLQVINAQYEWNIAFVLVFDVVLCIAGLLKASDND</sequence>
<protein>
    <recommendedName>
        <fullName evidence="4">Bax inhibitor-1/YccA family protein</fullName>
    </recommendedName>
</protein>
<dbReference type="Proteomes" id="UP000291289">
    <property type="component" value="Unassembled WGS sequence"/>
</dbReference>
<feature type="transmembrane region" description="Helical" evidence="1">
    <location>
        <begin position="65"/>
        <end position="83"/>
    </location>
</feature>
<accession>A0A4R0QVY3</accession>
<proteinExistence type="predicted"/>
<keyword evidence="1" id="KW-0812">Transmembrane</keyword>
<dbReference type="RefSeq" id="WP_131283605.1">
    <property type="nucleotide sequence ID" value="NZ_RXLP01000016.1"/>
</dbReference>
<reference evidence="2 3" key="1">
    <citation type="submission" date="2018-12" db="EMBL/GenBank/DDBJ databases">
        <title>Alloscrdovia theropitheci sp. nov: a novel taxon from the feces of the bleeding-herat monkey (Theropithecus geleda).</title>
        <authorList>
            <person name="Modesto M."/>
        </authorList>
    </citation>
    <scope>NUCLEOTIDE SEQUENCE [LARGE SCALE GENOMIC DNA]</scope>
    <source>
        <strain evidence="2 3">GLDI4/2</strain>
    </source>
</reference>
<dbReference type="OrthoDB" id="116480at2"/>
<feature type="transmembrane region" description="Helical" evidence="1">
    <location>
        <begin position="123"/>
        <end position="146"/>
    </location>
</feature>
<feature type="transmembrane region" description="Helical" evidence="1">
    <location>
        <begin position="247"/>
        <end position="265"/>
    </location>
</feature>
<gene>
    <name evidence="2" type="ORF">EJ419_03335</name>
</gene>
<dbReference type="EMBL" id="RXLP01000016">
    <property type="protein sequence ID" value="TCD54457.1"/>
    <property type="molecule type" value="Genomic_DNA"/>
</dbReference>
<dbReference type="AlphaFoldDB" id="A0A4R0QVY3"/>
<keyword evidence="1" id="KW-0472">Membrane</keyword>
<evidence type="ECO:0000313" key="2">
    <source>
        <dbReference type="EMBL" id="TCD54457.1"/>
    </source>
</evidence>
<organism evidence="2 3">
    <name type="scientific">Alloscardovia theropitheci</name>
    <dbReference type="NCBI Taxonomy" id="2496842"/>
    <lineage>
        <taxon>Bacteria</taxon>
        <taxon>Bacillati</taxon>
        <taxon>Actinomycetota</taxon>
        <taxon>Actinomycetes</taxon>
        <taxon>Bifidobacteriales</taxon>
        <taxon>Bifidobacteriaceae</taxon>
        <taxon>Alloscardovia</taxon>
    </lineage>
</organism>
<feature type="transmembrane region" description="Helical" evidence="1">
    <location>
        <begin position="182"/>
        <end position="202"/>
    </location>
</feature>
<feature type="transmembrane region" description="Helical" evidence="1">
    <location>
        <begin position="95"/>
        <end position="116"/>
    </location>
</feature>
<feature type="transmembrane region" description="Helical" evidence="1">
    <location>
        <begin position="152"/>
        <end position="175"/>
    </location>
</feature>
<evidence type="ECO:0000313" key="3">
    <source>
        <dbReference type="Proteomes" id="UP000291289"/>
    </source>
</evidence>
<keyword evidence="3" id="KW-1185">Reference proteome</keyword>
<comment type="caution">
    <text evidence="2">The sequence shown here is derived from an EMBL/GenBank/DDBJ whole genome shotgun (WGS) entry which is preliminary data.</text>
</comment>
<feature type="transmembrane region" description="Helical" evidence="1">
    <location>
        <begin position="208"/>
        <end position="226"/>
    </location>
</feature>